<dbReference type="KEGG" id="tvd:SG34_009905"/>
<reference evidence="1 2" key="2">
    <citation type="journal article" date="2022" name="Mar. Drugs">
        <title>Bioassay-Guided Fractionation Leads to the Detection of Cholic Acid Generated by the Rare Thalassomonas sp.</title>
        <authorList>
            <person name="Pheiffer F."/>
            <person name="Schneider Y.K."/>
            <person name="Hansen E.H."/>
            <person name="Andersen J.H."/>
            <person name="Isaksson J."/>
            <person name="Busche T."/>
            <person name="R C."/>
            <person name="Kalinowski J."/>
            <person name="Zyl L.V."/>
            <person name="Trindade M."/>
        </authorList>
    </citation>
    <scope>NUCLEOTIDE SEQUENCE [LARGE SCALE GENOMIC DNA]</scope>
    <source>
        <strain evidence="1 2">XOM25</strain>
    </source>
</reference>
<evidence type="ECO:0000313" key="1">
    <source>
        <dbReference type="EMBL" id="WDE07170.1"/>
    </source>
</evidence>
<reference evidence="1 2" key="1">
    <citation type="journal article" date="2015" name="Genome Announc.">
        <title>Draft Genome Sequences of Marine Isolates of Thalassomonas viridans and Thalassomonas actiniarum.</title>
        <authorList>
            <person name="Olonade I."/>
            <person name="van Zyl L.J."/>
            <person name="Trindade M."/>
        </authorList>
    </citation>
    <scope>NUCLEOTIDE SEQUENCE [LARGE SCALE GENOMIC DNA]</scope>
    <source>
        <strain evidence="1 2">XOM25</strain>
    </source>
</reference>
<protein>
    <submittedName>
        <fullName evidence="1">Uncharacterized protein</fullName>
    </submittedName>
</protein>
<sequence>MKKILLILLSILVLFFVLIAINPPEIVFEDRKIVYPEKPESIPNNVFWAGGIDGGNFIYVEPYKDTGTLYYVQIYNDFTGDIEYKGLLKYSGRGSLKQPLNDAALYQGWDGTKLHLVSGESMTIYDNQSSNGS</sequence>
<accession>A0AAF0CBH0</accession>
<gene>
    <name evidence="1" type="ORF">SG34_009905</name>
</gene>
<dbReference type="EMBL" id="CP059733">
    <property type="protein sequence ID" value="WDE07170.1"/>
    <property type="molecule type" value="Genomic_DNA"/>
</dbReference>
<proteinExistence type="predicted"/>
<dbReference type="Proteomes" id="UP000032352">
    <property type="component" value="Chromosome"/>
</dbReference>
<name>A0AAF0CBH0_9GAMM</name>
<dbReference type="RefSeq" id="WP_053047546.1">
    <property type="nucleotide sequence ID" value="NZ_CP059733.1"/>
</dbReference>
<organism evidence="1 2">
    <name type="scientific">Thalassomonas viridans</name>
    <dbReference type="NCBI Taxonomy" id="137584"/>
    <lineage>
        <taxon>Bacteria</taxon>
        <taxon>Pseudomonadati</taxon>
        <taxon>Pseudomonadota</taxon>
        <taxon>Gammaproteobacteria</taxon>
        <taxon>Alteromonadales</taxon>
        <taxon>Colwelliaceae</taxon>
        <taxon>Thalassomonas</taxon>
    </lineage>
</organism>
<evidence type="ECO:0000313" key="2">
    <source>
        <dbReference type="Proteomes" id="UP000032352"/>
    </source>
</evidence>
<keyword evidence="2" id="KW-1185">Reference proteome</keyword>
<dbReference type="AlphaFoldDB" id="A0AAF0CBH0"/>